<dbReference type="PANTHER" id="PTHR13260">
    <property type="entry name" value="ANAPHASE PROMOTING COMPLEX SUBUNIT 4 APC4"/>
    <property type="match status" value="1"/>
</dbReference>
<evidence type="ECO:0000313" key="10">
    <source>
        <dbReference type="EMBL" id="KAF6214210.1"/>
    </source>
</evidence>
<dbReference type="InterPro" id="IPR024977">
    <property type="entry name" value="Apc4-like_WD40_dom"/>
</dbReference>
<feature type="region of interest" description="Disordered" evidence="6">
    <location>
        <begin position="764"/>
        <end position="783"/>
    </location>
</feature>
<evidence type="ECO:0000259" key="7">
    <source>
        <dbReference type="Pfam" id="PF12894"/>
    </source>
</evidence>
<dbReference type="EMBL" id="WIXP02000002">
    <property type="protein sequence ID" value="KAF6214210.1"/>
    <property type="molecule type" value="Genomic_DNA"/>
</dbReference>
<dbReference type="InterPro" id="IPR024790">
    <property type="entry name" value="APC4_long_dom"/>
</dbReference>
<keyword evidence="11" id="KW-1185">Reference proteome</keyword>
<dbReference type="PANTHER" id="PTHR13260:SF0">
    <property type="entry name" value="ANAPHASE-PROMOTING COMPLEX SUBUNIT 4"/>
    <property type="match status" value="1"/>
</dbReference>
<evidence type="ECO:0000256" key="4">
    <source>
        <dbReference type="ARBA" id="ARBA00022786"/>
    </source>
</evidence>
<sequence>MEVEIRKRSMADMAEDDLRQRKNSNLIRSNISIMATNTYAMRQMEERHMATKVDLMVWSQKMDLLAISNAKGEVSLHRLSWQKVWSLSPPGDGLLATGIAWRSDGKVIAISYSNNELFLVNVENKDIIDKRTYTSPSSEDSPLIYFLCWLEERGGPKRSNNEASQNGADKYLPKLPPISRTFGSITEENNEVYEDMKKIDDQHELNLLVVCLADGRFDLSVFGLFGVGLMSIPEPKTDRILAVDATADLSRLFVLVASESGEIKLHAYNTSIIAKYCSEIHALGCKYGHIMSLLDYLENTMQAITEACENMLLSEMESKLSQYADSMPKGSVSADFLELLMFGVASDTLEAFLLQELTDKGIKKLSHSMELSHSNIQKLILKHLQPVGQKIAFHLSDLRGMSRLMERFQVVGIEEEAVSRSFRENGSFLVKASEVIGVTDMSLKKYKALFKWLYDVIMRLIEEGLSLPGVSEQDTAFIADYLYSLEGNAEEESDPNTPSSEPKPISQKKRCYLDLLGQYIIDSELTDPVPSEANPWEKFLSDNPCIADHPSIIPRYTNLSLVQQHKLLKTALSNVFDRPKTMIGQKICLEEVVKLMSVTIPSPKASMRFVDSTNHLVIAFIPQLNSTHFTHITVDVNQAAASTNKINVYFKGMDCNVGYTTVDLQLFNDSALSVLLSEPADGAAIFAQIQLKRIDEASRSAAIASQMRLIDQDGDKYIDGCLLQDCRMKSLDNMRASRLAVSGGRKVAVILSENTHKVRTYELEVEDDEEEEELETTRSSTDT</sequence>
<proteinExistence type="predicted"/>
<protein>
    <recommendedName>
        <fullName evidence="1">Anaphase-promoting complex subunit 4</fullName>
    </recommendedName>
</protein>
<dbReference type="GO" id="GO:0034399">
    <property type="term" value="C:nuclear periphery"/>
    <property type="evidence" value="ECO:0007669"/>
    <property type="project" value="TreeGrafter"/>
</dbReference>
<dbReference type="OrthoDB" id="2110451at2759"/>
<feature type="domain" description="Anaphase-promoting complex subunit 4 C-terminal half WD40" evidence="9">
    <location>
        <begin position="653"/>
        <end position="762"/>
    </location>
</feature>
<evidence type="ECO:0000259" key="9">
    <source>
        <dbReference type="Pfam" id="PF23405"/>
    </source>
</evidence>
<feature type="domain" description="Anaphase-promoting complex subunit 4 long" evidence="8">
    <location>
        <begin position="265"/>
        <end position="462"/>
    </location>
</feature>
<keyword evidence="5" id="KW-0131">Cell cycle</keyword>
<evidence type="ECO:0000256" key="3">
    <source>
        <dbReference type="ARBA" id="ARBA00022776"/>
    </source>
</evidence>
<evidence type="ECO:0000259" key="8">
    <source>
        <dbReference type="Pfam" id="PF12896"/>
    </source>
</evidence>
<feature type="domain" description="Anaphase-promoting complex subunit 4-like WD40" evidence="7">
    <location>
        <begin position="56"/>
        <end position="149"/>
    </location>
</feature>
<evidence type="ECO:0000313" key="11">
    <source>
        <dbReference type="Proteomes" id="UP000466442"/>
    </source>
</evidence>
<dbReference type="GO" id="GO:0031145">
    <property type="term" value="P:anaphase-promoting complex-dependent catabolic process"/>
    <property type="evidence" value="ECO:0007669"/>
    <property type="project" value="InterPro"/>
</dbReference>
<accession>A0A8S9XYU0</accession>
<gene>
    <name evidence="10" type="ORF">GE061_008949</name>
</gene>
<keyword evidence="3" id="KW-0498">Mitosis</keyword>
<dbReference type="AlphaFoldDB" id="A0A8S9XYU0"/>
<dbReference type="Proteomes" id="UP000466442">
    <property type="component" value="Unassembled WGS sequence"/>
</dbReference>
<evidence type="ECO:0000256" key="2">
    <source>
        <dbReference type="ARBA" id="ARBA00022618"/>
    </source>
</evidence>
<dbReference type="SUPFAM" id="SSF50978">
    <property type="entry name" value="WD40 repeat-like"/>
    <property type="match status" value="1"/>
</dbReference>
<organism evidence="10 11">
    <name type="scientific">Apolygus lucorum</name>
    <name type="common">Small green plant bug</name>
    <name type="synonym">Lygocoris lucorum</name>
    <dbReference type="NCBI Taxonomy" id="248454"/>
    <lineage>
        <taxon>Eukaryota</taxon>
        <taxon>Metazoa</taxon>
        <taxon>Ecdysozoa</taxon>
        <taxon>Arthropoda</taxon>
        <taxon>Hexapoda</taxon>
        <taxon>Insecta</taxon>
        <taxon>Pterygota</taxon>
        <taxon>Neoptera</taxon>
        <taxon>Paraneoptera</taxon>
        <taxon>Hemiptera</taxon>
        <taxon>Heteroptera</taxon>
        <taxon>Panheteroptera</taxon>
        <taxon>Cimicomorpha</taxon>
        <taxon>Miridae</taxon>
        <taxon>Mirini</taxon>
        <taxon>Apolygus</taxon>
    </lineage>
</organism>
<evidence type="ECO:0000256" key="6">
    <source>
        <dbReference type="SAM" id="MobiDB-lite"/>
    </source>
</evidence>
<dbReference type="Pfam" id="PF12894">
    <property type="entry name" value="ANAPC4_WD40"/>
    <property type="match status" value="1"/>
</dbReference>
<dbReference type="Pfam" id="PF12896">
    <property type="entry name" value="ANAPC4"/>
    <property type="match status" value="1"/>
</dbReference>
<reference evidence="10" key="1">
    <citation type="journal article" date="2021" name="Mol. Ecol. Resour.">
        <title>Apolygus lucorum genome provides insights into omnivorousness and mesophyll feeding.</title>
        <authorList>
            <person name="Liu Y."/>
            <person name="Liu H."/>
            <person name="Wang H."/>
            <person name="Huang T."/>
            <person name="Liu B."/>
            <person name="Yang B."/>
            <person name="Yin L."/>
            <person name="Li B."/>
            <person name="Zhang Y."/>
            <person name="Zhang S."/>
            <person name="Jiang F."/>
            <person name="Zhang X."/>
            <person name="Ren Y."/>
            <person name="Wang B."/>
            <person name="Wang S."/>
            <person name="Lu Y."/>
            <person name="Wu K."/>
            <person name="Fan W."/>
            <person name="Wang G."/>
        </authorList>
    </citation>
    <scope>NUCLEOTIDE SEQUENCE</scope>
    <source>
        <strain evidence="10">12Hb</strain>
    </source>
</reference>
<dbReference type="InterPro" id="IPR036322">
    <property type="entry name" value="WD40_repeat_dom_sf"/>
</dbReference>
<keyword evidence="4" id="KW-0833">Ubl conjugation pathway</keyword>
<dbReference type="InterPro" id="IPR056358">
    <property type="entry name" value="APC4_C"/>
</dbReference>
<comment type="caution">
    <text evidence="10">The sequence shown here is derived from an EMBL/GenBank/DDBJ whole genome shotgun (WGS) entry which is preliminary data.</text>
</comment>
<evidence type="ECO:0000256" key="5">
    <source>
        <dbReference type="ARBA" id="ARBA00023306"/>
    </source>
</evidence>
<keyword evidence="2" id="KW-0132">Cell division</keyword>
<dbReference type="GO" id="GO:0005680">
    <property type="term" value="C:anaphase-promoting complex"/>
    <property type="evidence" value="ECO:0007669"/>
    <property type="project" value="InterPro"/>
</dbReference>
<dbReference type="InterPro" id="IPR024789">
    <property type="entry name" value="APC4"/>
</dbReference>
<dbReference type="GO" id="GO:0051301">
    <property type="term" value="P:cell division"/>
    <property type="evidence" value="ECO:0007669"/>
    <property type="project" value="UniProtKB-KW"/>
</dbReference>
<dbReference type="Pfam" id="PF23405">
    <property type="entry name" value="WD40_APC4_C-half"/>
    <property type="match status" value="1"/>
</dbReference>
<dbReference type="GO" id="GO:0070979">
    <property type="term" value="P:protein K11-linked ubiquitination"/>
    <property type="evidence" value="ECO:0007669"/>
    <property type="project" value="TreeGrafter"/>
</dbReference>
<name>A0A8S9XYU0_APOLU</name>
<evidence type="ECO:0000256" key="1">
    <source>
        <dbReference type="ARBA" id="ARBA00016067"/>
    </source>
</evidence>
<feature type="compositionally biased region" description="Acidic residues" evidence="6">
    <location>
        <begin position="764"/>
        <end position="774"/>
    </location>
</feature>